<feature type="repeat" description="ANK" evidence="3">
    <location>
        <begin position="134"/>
        <end position="166"/>
    </location>
</feature>
<dbReference type="EMBL" id="JACVVK020000139">
    <property type="protein sequence ID" value="KAK7489351.1"/>
    <property type="molecule type" value="Genomic_DNA"/>
</dbReference>
<evidence type="ECO:0000313" key="6">
    <source>
        <dbReference type="Proteomes" id="UP001519460"/>
    </source>
</evidence>
<comment type="caution">
    <text evidence="5">The sequence shown here is derived from an EMBL/GenBank/DDBJ whole genome shotgun (WGS) entry which is preliminary data.</text>
</comment>
<dbReference type="InterPro" id="IPR002110">
    <property type="entry name" value="Ankyrin_rpt"/>
</dbReference>
<evidence type="ECO:0000256" key="2">
    <source>
        <dbReference type="ARBA" id="ARBA00023043"/>
    </source>
</evidence>
<evidence type="ECO:0000259" key="4">
    <source>
        <dbReference type="PROSITE" id="PS50225"/>
    </source>
</evidence>
<dbReference type="PANTHER" id="PTHR24193">
    <property type="entry name" value="ANKYRIN REPEAT PROTEIN"/>
    <property type="match status" value="1"/>
</dbReference>
<dbReference type="PRINTS" id="PR01415">
    <property type="entry name" value="ANKYRIN"/>
</dbReference>
<proteinExistence type="predicted"/>
<protein>
    <recommendedName>
        <fullName evidence="4">SOCS box domain-containing protein</fullName>
    </recommendedName>
</protein>
<name>A0ABD0KQX9_9CAEN</name>
<dbReference type="AlphaFoldDB" id="A0ABD0KQX9"/>
<gene>
    <name evidence="5" type="ORF">BaRGS_00019459</name>
</gene>
<feature type="domain" description="SOCS box" evidence="4">
    <location>
        <begin position="409"/>
        <end position="457"/>
    </location>
</feature>
<dbReference type="InterPro" id="IPR050663">
    <property type="entry name" value="Ankyrin-SOCS_Box"/>
</dbReference>
<dbReference type="Gene3D" id="1.25.40.20">
    <property type="entry name" value="Ankyrin repeat-containing domain"/>
    <property type="match status" value="2"/>
</dbReference>
<dbReference type="SUPFAM" id="SSF48403">
    <property type="entry name" value="Ankyrin repeat"/>
    <property type="match status" value="1"/>
</dbReference>
<dbReference type="PROSITE" id="PS50088">
    <property type="entry name" value="ANK_REPEAT"/>
    <property type="match status" value="3"/>
</dbReference>
<keyword evidence="1" id="KW-0677">Repeat</keyword>
<dbReference type="InterPro" id="IPR036770">
    <property type="entry name" value="Ankyrin_rpt-contain_sf"/>
</dbReference>
<feature type="repeat" description="ANK" evidence="3">
    <location>
        <begin position="205"/>
        <end position="237"/>
    </location>
</feature>
<reference evidence="5 6" key="1">
    <citation type="journal article" date="2023" name="Sci. Data">
        <title>Genome assembly of the Korean intertidal mud-creeper Batillaria attramentaria.</title>
        <authorList>
            <person name="Patra A.K."/>
            <person name="Ho P.T."/>
            <person name="Jun S."/>
            <person name="Lee S.J."/>
            <person name="Kim Y."/>
            <person name="Won Y.J."/>
        </authorList>
    </citation>
    <scope>NUCLEOTIDE SEQUENCE [LARGE SCALE GENOMIC DNA]</scope>
    <source>
        <strain evidence="5">Wonlab-2016</strain>
    </source>
</reference>
<dbReference type="Pfam" id="PF12796">
    <property type="entry name" value="Ank_2"/>
    <property type="match status" value="1"/>
</dbReference>
<dbReference type="PANTHER" id="PTHR24193:SF121">
    <property type="entry name" value="ADA2A-CONTAINING COMPLEX COMPONENT 3, ISOFORM D"/>
    <property type="match status" value="1"/>
</dbReference>
<evidence type="ECO:0000313" key="5">
    <source>
        <dbReference type="EMBL" id="KAK7489351.1"/>
    </source>
</evidence>
<keyword evidence="6" id="KW-1185">Reference proteome</keyword>
<keyword evidence="2 3" id="KW-0040">ANK repeat</keyword>
<feature type="repeat" description="ANK" evidence="3">
    <location>
        <begin position="63"/>
        <end position="95"/>
    </location>
</feature>
<dbReference type="SMART" id="SM00248">
    <property type="entry name" value="ANK"/>
    <property type="match status" value="9"/>
</dbReference>
<dbReference type="PROSITE" id="PS50297">
    <property type="entry name" value="ANK_REP_REGION"/>
    <property type="match status" value="3"/>
</dbReference>
<dbReference type="InterPro" id="IPR001496">
    <property type="entry name" value="SOCS_box"/>
</dbReference>
<dbReference type="PROSITE" id="PS50225">
    <property type="entry name" value="SOCS"/>
    <property type="match status" value="1"/>
</dbReference>
<organism evidence="5 6">
    <name type="scientific">Batillaria attramentaria</name>
    <dbReference type="NCBI Taxonomy" id="370345"/>
    <lineage>
        <taxon>Eukaryota</taxon>
        <taxon>Metazoa</taxon>
        <taxon>Spiralia</taxon>
        <taxon>Lophotrochozoa</taxon>
        <taxon>Mollusca</taxon>
        <taxon>Gastropoda</taxon>
        <taxon>Caenogastropoda</taxon>
        <taxon>Sorbeoconcha</taxon>
        <taxon>Cerithioidea</taxon>
        <taxon>Batillariidae</taxon>
        <taxon>Batillaria</taxon>
    </lineage>
</organism>
<dbReference type="Proteomes" id="UP001519460">
    <property type="component" value="Unassembled WGS sequence"/>
</dbReference>
<evidence type="ECO:0000256" key="1">
    <source>
        <dbReference type="ARBA" id="ARBA00022737"/>
    </source>
</evidence>
<accession>A0ABD0KQX9</accession>
<sequence>MADGGQQDIQQNQAQGEAWRRAAENLSEGLYSAVSAGDVVGLRQLLAEGANADQFYEDDQNISSKSILHVACGKGQTECVKLLLEWGSMPNIRDKWGQSPLHYSICAQFLDTASILLEHMDASAVEIINDKDRYGKTPLHSAADSANVEAIEILLKHGADVNIRNFDGITPLMVCAETCGRSKSVRALEVLIDGGALINLVDYRSKRSALQRAAVAKNVAAVEFLLSMGADIDSLDNTYRTALTNVMWDHVRNREGMCNIDPDVMTIIILLTQAGANLDLAMSEYCNPLVTAAFLQAPVLVRFFLDQGAQPNVNFMSGVTPLLVSTSKKDVDAVKIFLTYNCDMTIKGRVRRRRVDFIFDPMEMALEDKNYHLVQMFLAAGYPSNFIRQQLEERLKSDPNGQSSGLDPDLSQWLLKRISCPSTLRELTVYRLRHILGQSLLKLVPKLPLPSRIQDSILLTDILT</sequence>
<evidence type="ECO:0000256" key="3">
    <source>
        <dbReference type="PROSITE-ProRule" id="PRU00023"/>
    </source>
</evidence>
<dbReference type="Pfam" id="PF00023">
    <property type="entry name" value="Ank"/>
    <property type="match status" value="1"/>
</dbReference>